<dbReference type="GO" id="GO:0016853">
    <property type="term" value="F:isomerase activity"/>
    <property type="evidence" value="ECO:0007669"/>
    <property type="project" value="UniProtKB-KW"/>
</dbReference>
<feature type="domain" description="Xylose isomerase-like TIM barrel" evidence="3">
    <location>
        <begin position="74"/>
        <end position="313"/>
    </location>
</feature>
<sequence length="320" mass="36146">MKKIKALNPEELISNLSPKNPRRDFLRRFFLIGMAGYFSPILITKARSVVAIDHRYKIAVCDWMILKRQKLGAFALAKEIGADGIQLDMGGLGARDTFDSKLNDPENVRQFLEESKSQNIAISSIAMSGFYGQSFANRPTVPLMVDDTLTTMERMDIEIAYLPLGVDSDFSKEPGLRERVIQRLKEAGEKAKKINKVIAVETSLDAKEERAFLKEIGSPAIKSSFNFANAIKNERDIIKELRILGKENIAQIHCSDTDGVWIENNPKLDMPKIKRALDKMGWSGWLIIERSRDVNDVRNVKGNYGANARYMKSVFQQESV</sequence>
<dbReference type="PANTHER" id="PTHR43489">
    <property type="entry name" value="ISOMERASE"/>
    <property type="match status" value="1"/>
</dbReference>
<feature type="transmembrane region" description="Helical" evidence="2">
    <location>
        <begin position="25"/>
        <end position="43"/>
    </location>
</feature>
<keyword evidence="1 4" id="KW-0413">Isomerase</keyword>
<organism evidence="4 5">
    <name type="scientific">Belliella marina</name>
    <dbReference type="NCBI Taxonomy" id="1644146"/>
    <lineage>
        <taxon>Bacteria</taxon>
        <taxon>Pseudomonadati</taxon>
        <taxon>Bacteroidota</taxon>
        <taxon>Cytophagia</taxon>
        <taxon>Cytophagales</taxon>
        <taxon>Cyclobacteriaceae</taxon>
        <taxon>Belliella</taxon>
    </lineage>
</organism>
<dbReference type="Proteomes" id="UP001597361">
    <property type="component" value="Unassembled WGS sequence"/>
</dbReference>
<gene>
    <name evidence="4" type="ORF">ACFSKL_19380</name>
</gene>
<evidence type="ECO:0000259" key="3">
    <source>
        <dbReference type="Pfam" id="PF01261"/>
    </source>
</evidence>
<dbReference type="SUPFAM" id="SSF51658">
    <property type="entry name" value="Xylose isomerase-like"/>
    <property type="match status" value="1"/>
</dbReference>
<evidence type="ECO:0000313" key="5">
    <source>
        <dbReference type="Proteomes" id="UP001597361"/>
    </source>
</evidence>
<dbReference type="Gene3D" id="3.20.20.150">
    <property type="entry name" value="Divalent-metal-dependent TIM barrel enzymes"/>
    <property type="match status" value="1"/>
</dbReference>
<keyword evidence="5" id="KW-1185">Reference proteome</keyword>
<keyword evidence="2" id="KW-0472">Membrane</keyword>
<comment type="caution">
    <text evidence="4">The sequence shown here is derived from an EMBL/GenBank/DDBJ whole genome shotgun (WGS) entry which is preliminary data.</text>
</comment>
<keyword evidence="2" id="KW-0812">Transmembrane</keyword>
<dbReference type="EMBL" id="JBHUHR010000046">
    <property type="protein sequence ID" value="MFD2036975.1"/>
    <property type="molecule type" value="Genomic_DNA"/>
</dbReference>
<dbReference type="InterPro" id="IPR036237">
    <property type="entry name" value="Xyl_isomerase-like_sf"/>
</dbReference>
<dbReference type="PANTHER" id="PTHR43489:SF1">
    <property type="entry name" value="L-RIBULOSE-5-PHOSPHATE 3-EPIMERASE SGBU-RELATED"/>
    <property type="match status" value="1"/>
</dbReference>
<accession>A0ABW4VVQ9</accession>
<protein>
    <submittedName>
        <fullName evidence="4">Sugar phosphate isomerase/epimerase family protein</fullName>
    </submittedName>
</protein>
<dbReference type="Pfam" id="PF01261">
    <property type="entry name" value="AP_endonuc_2"/>
    <property type="match status" value="1"/>
</dbReference>
<evidence type="ECO:0000256" key="1">
    <source>
        <dbReference type="ARBA" id="ARBA00023235"/>
    </source>
</evidence>
<proteinExistence type="predicted"/>
<dbReference type="RefSeq" id="WP_376888507.1">
    <property type="nucleotide sequence ID" value="NZ_JBHUHR010000046.1"/>
</dbReference>
<dbReference type="InterPro" id="IPR050417">
    <property type="entry name" value="Sugar_Epim/Isomerase"/>
</dbReference>
<evidence type="ECO:0000256" key="2">
    <source>
        <dbReference type="SAM" id="Phobius"/>
    </source>
</evidence>
<dbReference type="InterPro" id="IPR013022">
    <property type="entry name" value="Xyl_isomerase-like_TIM-brl"/>
</dbReference>
<keyword evidence="2" id="KW-1133">Transmembrane helix</keyword>
<evidence type="ECO:0000313" key="4">
    <source>
        <dbReference type="EMBL" id="MFD2036975.1"/>
    </source>
</evidence>
<name>A0ABW4VVQ9_9BACT</name>
<reference evidence="5" key="1">
    <citation type="journal article" date="2019" name="Int. J. Syst. Evol. Microbiol.">
        <title>The Global Catalogue of Microorganisms (GCM) 10K type strain sequencing project: providing services to taxonomists for standard genome sequencing and annotation.</title>
        <authorList>
            <consortium name="The Broad Institute Genomics Platform"/>
            <consortium name="The Broad Institute Genome Sequencing Center for Infectious Disease"/>
            <person name="Wu L."/>
            <person name="Ma J."/>
        </authorList>
    </citation>
    <scope>NUCLEOTIDE SEQUENCE [LARGE SCALE GENOMIC DNA]</scope>
    <source>
        <strain evidence="5">CGMCC 1.15180</strain>
    </source>
</reference>